<dbReference type="CDD" id="cd13118">
    <property type="entry name" value="POLO_box_1"/>
    <property type="match status" value="1"/>
</dbReference>
<dbReference type="InterPro" id="IPR036947">
    <property type="entry name" value="POLO_box_dom_sf"/>
</dbReference>
<dbReference type="EMBL" id="CH408029">
    <property type="protein sequence ID" value="EAQ93315.1"/>
    <property type="molecule type" value="Genomic_DNA"/>
</dbReference>
<dbReference type="PROSITE" id="PS00108">
    <property type="entry name" value="PROTEIN_KINASE_ST"/>
    <property type="match status" value="1"/>
</dbReference>
<evidence type="ECO:0000256" key="4">
    <source>
        <dbReference type="ARBA" id="ARBA00022777"/>
    </source>
</evidence>
<proteinExistence type="predicted"/>
<evidence type="ECO:0000256" key="5">
    <source>
        <dbReference type="ARBA" id="ARBA00022840"/>
    </source>
</evidence>
<feature type="region of interest" description="Disordered" evidence="7">
    <location>
        <begin position="423"/>
        <end position="578"/>
    </location>
</feature>
<dbReference type="CDD" id="cd14099">
    <property type="entry name" value="STKc_PLK"/>
    <property type="match status" value="1"/>
</dbReference>
<dbReference type="GeneID" id="4388003"/>
<dbReference type="PANTHER" id="PTHR24345">
    <property type="entry name" value="SERINE/THREONINE-PROTEIN KINASE PLK"/>
    <property type="match status" value="1"/>
</dbReference>
<dbReference type="SMART" id="SM00220">
    <property type="entry name" value="S_TKc"/>
    <property type="match status" value="1"/>
</dbReference>
<protein>
    <recommendedName>
        <fullName evidence="8">Protein kinase domain-containing protein</fullName>
    </recommendedName>
</protein>
<keyword evidence="4" id="KW-0418">Kinase</keyword>
<name>Q2HE04_CHAGB</name>
<dbReference type="SUPFAM" id="SSF56112">
    <property type="entry name" value="Protein kinase-like (PK-like)"/>
    <property type="match status" value="1"/>
</dbReference>
<dbReference type="Proteomes" id="UP000001056">
    <property type="component" value="Unassembled WGS sequence"/>
</dbReference>
<dbReference type="PROSITE" id="PS00107">
    <property type="entry name" value="PROTEIN_KINASE_ATP"/>
    <property type="match status" value="1"/>
</dbReference>
<evidence type="ECO:0000256" key="3">
    <source>
        <dbReference type="ARBA" id="ARBA00022741"/>
    </source>
</evidence>
<dbReference type="GO" id="GO:0005634">
    <property type="term" value="C:nucleus"/>
    <property type="evidence" value="ECO:0007669"/>
    <property type="project" value="TreeGrafter"/>
</dbReference>
<feature type="region of interest" description="Disordered" evidence="7">
    <location>
        <begin position="874"/>
        <end position="903"/>
    </location>
</feature>
<dbReference type="FunFam" id="1.10.510.10:FF:000571">
    <property type="entry name" value="Maternal embryonic leucine zipper kinase"/>
    <property type="match status" value="1"/>
</dbReference>
<sequence length="1002" mass="111801">MEALSPRDANAQRLPRAHELKTKAAAQLKTTRDKEHPPPPPNNVVEPPSSDRKDGVVYQVGKLLGKGGFAICYESKAAGASKRVALKIVKSKMPTKMEQKFQTELQIHSKMRHQNIVQFHRAFTFESCTYLVLELCPNGSLMDMVKRRKGLTEAEVRFYTVQIAGAIKYMHAKGIIHRDLKMGNIFLDKYMNAKIGDFGLAALLLTGKDMQVMRRTTLCGTPNYIAPEILEKGKKGHDHMVDIWSLGIIVFAMLTSKPPFQSSTTDEIYRRAKDRDYEWPSSDTSSTYITQEAKDLVATMLQDADKRPDPDTIVAHPFFTSGYMPGPSDINYKLREFAPENPAFYEPLNSQAQSINLRNVQEMCRECGVGPWCQSQLVFRNIWREMAEEEQNGLTPVIPLAEGIVYRPFDEIKNEQKLQARVAAQQLSKQSSQTSERPSESRSLKESTLSQKPSAGLLRAPPQSFAAQQRAQHRPATTTTGVSRSKSVTEPTTRTVALRPRPTRETPAPSQQPADDPAPVSRTSTRSLRSQLTSTRSQPAVSSDDRAPPLRRPVSTREKPQEEKLSLFSPSEYQETVPGTQPDVVLERLQKLQAELERALNARTMALVSSRDKTPSPPHIVVKWVDYTNKFGLGYVLNDGSVGCILRSIPSPESAEPGMLPPACLLVHDAERHCLRKDDPNYSGRHQIVPMKEGIYFYENNGETGISRVRVAPENFILPVHADGTVGKLSAGRDIYDHRKRERIVLWKKFANYMIAYGREMDSPTQQSTPTATDDAAIRVPTITDPTAVPADVVTFYQRFGDVGCWMFADGHTQFNFPDHTKIVLDAAGVWCHFWHLPQDAARRLDETGSLAESALDDRAVLSYPLQTLLNFAKPSSSSTSSLRSSGGTGAGTRSVSASARRRPEIAPELQGIPAANQFRKKMEFVRDVVREWTANGGLGNSDLSRERRLRWTGVRETRGVPIPAKHVWVTIGARGGDERLAAMVDPRTPGVIGEDVDERRR</sequence>
<dbReference type="InterPro" id="IPR017441">
    <property type="entry name" value="Protein_kinase_ATP_BS"/>
</dbReference>
<dbReference type="RefSeq" id="XP_001220771.1">
    <property type="nucleotide sequence ID" value="XM_001220770.1"/>
</dbReference>
<keyword evidence="3 6" id="KW-0547">Nucleotide-binding</keyword>
<dbReference type="HOGENOM" id="CLU_000288_46_0_1"/>
<dbReference type="InParanoid" id="Q2HE04"/>
<feature type="compositionally biased region" description="Low complexity" evidence="7">
    <location>
        <begin position="876"/>
        <end position="899"/>
    </location>
</feature>
<dbReference type="Gene3D" id="1.10.510.10">
    <property type="entry name" value="Transferase(Phosphotransferase) domain 1"/>
    <property type="match status" value="1"/>
</dbReference>
<dbReference type="GO" id="GO:0005524">
    <property type="term" value="F:ATP binding"/>
    <property type="evidence" value="ECO:0007669"/>
    <property type="project" value="UniProtKB-UniRule"/>
</dbReference>
<evidence type="ECO:0000313" key="10">
    <source>
        <dbReference type="Proteomes" id="UP000001056"/>
    </source>
</evidence>
<gene>
    <name evidence="9" type="ORF">CHGG_01550</name>
</gene>
<feature type="compositionally biased region" description="Polar residues" evidence="7">
    <location>
        <begin position="568"/>
        <end position="578"/>
    </location>
</feature>
<keyword evidence="1" id="KW-0723">Serine/threonine-protein kinase</keyword>
<keyword evidence="2" id="KW-0808">Transferase</keyword>
<dbReference type="GO" id="GO:0000776">
    <property type="term" value="C:kinetochore"/>
    <property type="evidence" value="ECO:0007669"/>
    <property type="project" value="TreeGrafter"/>
</dbReference>
<dbReference type="VEuPathDB" id="FungiDB:CHGG_01550"/>
<dbReference type="Gene3D" id="3.30.1120.30">
    <property type="entry name" value="POLO box domain"/>
    <property type="match status" value="1"/>
</dbReference>
<dbReference type="GO" id="GO:0005737">
    <property type="term" value="C:cytoplasm"/>
    <property type="evidence" value="ECO:0007669"/>
    <property type="project" value="TreeGrafter"/>
</dbReference>
<keyword evidence="10" id="KW-1185">Reference proteome</keyword>
<dbReference type="GO" id="GO:0000922">
    <property type="term" value="C:spindle pole"/>
    <property type="evidence" value="ECO:0007669"/>
    <property type="project" value="TreeGrafter"/>
</dbReference>
<dbReference type="PROSITE" id="PS50011">
    <property type="entry name" value="PROTEIN_KINASE_DOM"/>
    <property type="match status" value="1"/>
</dbReference>
<evidence type="ECO:0000256" key="7">
    <source>
        <dbReference type="SAM" id="MobiDB-lite"/>
    </source>
</evidence>
<feature type="binding site" evidence="6">
    <location>
        <position position="87"/>
    </location>
    <ligand>
        <name>ATP</name>
        <dbReference type="ChEBI" id="CHEBI:30616"/>
    </ligand>
</feature>
<dbReference type="InterPro" id="IPR000719">
    <property type="entry name" value="Prot_kinase_dom"/>
</dbReference>
<evidence type="ECO:0000256" key="2">
    <source>
        <dbReference type="ARBA" id="ARBA00022679"/>
    </source>
</evidence>
<dbReference type="GO" id="GO:0004674">
    <property type="term" value="F:protein serine/threonine kinase activity"/>
    <property type="evidence" value="ECO:0007669"/>
    <property type="project" value="UniProtKB-KW"/>
</dbReference>
<evidence type="ECO:0000256" key="6">
    <source>
        <dbReference type="PROSITE-ProRule" id="PRU10141"/>
    </source>
</evidence>
<feature type="compositionally biased region" description="Polar residues" evidence="7">
    <location>
        <begin position="425"/>
        <end position="436"/>
    </location>
</feature>
<feature type="compositionally biased region" description="Low complexity" evidence="7">
    <location>
        <begin position="507"/>
        <end position="538"/>
    </location>
</feature>
<feature type="compositionally biased region" description="Polar residues" evidence="7">
    <location>
        <begin position="465"/>
        <end position="495"/>
    </location>
</feature>
<dbReference type="eggNOG" id="KOG0575">
    <property type="taxonomic scope" value="Eukaryota"/>
</dbReference>
<evidence type="ECO:0000313" key="9">
    <source>
        <dbReference type="EMBL" id="EAQ93315.1"/>
    </source>
</evidence>
<dbReference type="InterPro" id="IPR033701">
    <property type="entry name" value="POLO_box_1"/>
</dbReference>
<dbReference type="FunFam" id="3.30.1120.30:FF:000004">
    <property type="entry name" value="Serine/threonine-protein kinase"/>
    <property type="match status" value="1"/>
</dbReference>
<dbReference type="OrthoDB" id="408964at2759"/>
<reference evidence="10" key="1">
    <citation type="journal article" date="2015" name="Genome Announc.">
        <title>Draft genome sequence of the cellulolytic fungus Chaetomium globosum.</title>
        <authorList>
            <person name="Cuomo C.A."/>
            <person name="Untereiner W.A."/>
            <person name="Ma L.-J."/>
            <person name="Grabherr M."/>
            <person name="Birren B.W."/>
        </authorList>
    </citation>
    <scope>NUCLEOTIDE SEQUENCE [LARGE SCALE GENOMIC DNA]</scope>
    <source>
        <strain evidence="10">ATCC 6205 / CBS 148.51 / DSM 1962 / NBRC 6347 / NRRL 1970</strain>
    </source>
</reference>
<dbReference type="AlphaFoldDB" id="Q2HE04"/>
<accession>Q2HE04</accession>
<keyword evidence="5 6" id="KW-0067">ATP-binding</keyword>
<feature type="compositionally biased region" description="Basic and acidic residues" evidence="7">
    <location>
        <begin position="555"/>
        <end position="565"/>
    </location>
</feature>
<dbReference type="OMA" id="SPWIDFY"/>
<dbReference type="GO" id="GO:0005816">
    <property type="term" value="C:spindle pole body"/>
    <property type="evidence" value="ECO:0007669"/>
    <property type="project" value="TreeGrafter"/>
</dbReference>
<dbReference type="Pfam" id="PF00069">
    <property type="entry name" value="Pkinase"/>
    <property type="match status" value="1"/>
</dbReference>
<organism evidence="9 10">
    <name type="scientific">Chaetomium globosum (strain ATCC 6205 / CBS 148.51 / DSM 1962 / NBRC 6347 / NRRL 1970)</name>
    <name type="common">Soil fungus</name>
    <dbReference type="NCBI Taxonomy" id="306901"/>
    <lineage>
        <taxon>Eukaryota</taxon>
        <taxon>Fungi</taxon>
        <taxon>Dikarya</taxon>
        <taxon>Ascomycota</taxon>
        <taxon>Pezizomycotina</taxon>
        <taxon>Sordariomycetes</taxon>
        <taxon>Sordariomycetidae</taxon>
        <taxon>Sordariales</taxon>
        <taxon>Chaetomiaceae</taxon>
        <taxon>Chaetomium</taxon>
    </lineage>
</organism>
<dbReference type="InterPro" id="IPR011009">
    <property type="entry name" value="Kinase-like_dom_sf"/>
</dbReference>
<dbReference type="PANTHER" id="PTHR24345:SF0">
    <property type="entry name" value="CELL CYCLE SERINE_THREONINE-PROTEIN KINASE CDC5_MSD2"/>
    <property type="match status" value="1"/>
</dbReference>
<dbReference type="STRING" id="306901.Q2HE04"/>
<dbReference type="SUPFAM" id="SSF82615">
    <property type="entry name" value="Polo-box domain"/>
    <property type="match status" value="2"/>
</dbReference>
<dbReference type="InterPro" id="IPR008271">
    <property type="entry name" value="Ser/Thr_kinase_AS"/>
</dbReference>
<dbReference type="GO" id="GO:0007052">
    <property type="term" value="P:mitotic spindle organization"/>
    <property type="evidence" value="ECO:0007669"/>
    <property type="project" value="TreeGrafter"/>
</dbReference>
<evidence type="ECO:0000259" key="8">
    <source>
        <dbReference type="PROSITE" id="PS50011"/>
    </source>
</evidence>
<feature type="region of interest" description="Disordered" evidence="7">
    <location>
        <begin position="1"/>
        <end position="53"/>
    </location>
</feature>
<evidence type="ECO:0000256" key="1">
    <source>
        <dbReference type="ARBA" id="ARBA00022527"/>
    </source>
</evidence>
<feature type="domain" description="Protein kinase" evidence="8">
    <location>
        <begin position="58"/>
        <end position="319"/>
    </location>
</feature>